<keyword evidence="3" id="KW-1185">Reference proteome</keyword>
<dbReference type="Proteomes" id="UP000198817">
    <property type="component" value="Unassembled WGS sequence"/>
</dbReference>
<feature type="coiled-coil region" evidence="1">
    <location>
        <begin position="91"/>
        <end position="118"/>
    </location>
</feature>
<gene>
    <name evidence="2" type="ORF">SAMN05216508_11014</name>
</gene>
<evidence type="ECO:0000256" key="1">
    <source>
        <dbReference type="SAM" id="Coils"/>
    </source>
</evidence>
<dbReference type="EMBL" id="FPBT01000010">
    <property type="protein sequence ID" value="SFU53365.1"/>
    <property type="molecule type" value="Genomic_DNA"/>
</dbReference>
<organism evidence="2 3">
    <name type="scientific">Eubacterium pyruvativorans</name>
    <dbReference type="NCBI Taxonomy" id="155865"/>
    <lineage>
        <taxon>Bacteria</taxon>
        <taxon>Bacillati</taxon>
        <taxon>Bacillota</taxon>
        <taxon>Clostridia</taxon>
        <taxon>Eubacteriales</taxon>
        <taxon>Eubacteriaceae</taxon>
        <taxon>Eubacterium</taxon>
    </lineage>
</organism>
<sequence>MRNEIAEKLNGLPGFLYQIGRKHYFIGRWICTEATELEQKDACDMYHLLGGVTPDREGKLYFGKCRAYADLALTPPPDPEGTKEKIHELVAALTEEELAALIRQIASVEADLERYGSRVEM</sequence>
<evidence type="ECO:0000313" key="3">
    <source>
        <dbReference type="Proteomes" id="UP000198817"/>
    </source>
</evidence>
<proteinExistence type="predicted"/>
<name>A0A1I7GY94_9FIRM</name>
<accession>A0A1I7GY94</accession>
<reference evidence="2 3" key="1">
    <citation type="submission" date="2016-10" db="EMBL/GenBank/DDBJ databases">
        <authorList>
            <person name="de Groot N.N."/>
        </authorList>
    </citation>
    <scope>NUCLEOTIDE SEQUENCE [LARGE SCALE GENOMIC DNA]</scope>
    <source>
        <strain evidence="2 3">KHGC13</strain>
    </source>
</reference>
<dbReference type="RefSeq" id="WP_090471073.1">
    <property type="nucleotide sequence ID" value="NZ_FOWF01000011.1"/>
</dbReference>
<evidence type="ECO:0000313" key="2">
    <source>
        <dbReference type="EMBL" id="SFU53365.1"/>
    </source>
</evidence>
<keyword evidence="1" id="KW-0175">Coiled coil</keyword>
<dbReference type="OrthoDB" id="1985310at2"/>
<dbReference type="AlphaFoldDB" id="A0A1I7GY94"/>
<protein>
    <submittedName>
        <fullName evidence="2">Uncharacterized protein</fullName>
    </submittedName>
</protein>